<evidence type="ECO:0000313" key="1">
    <source>
        <dbReference type="EMBL" id="VDO77203.1"/>
    </source>
</evidence>
<organism evidence="1 2">
    <name type="scientific">Schistosoma margrebowiei</name>
    <dbReference type="NCBI Taxonomy" id="48269"/>
    <lineage>
        <taxon>Eukaryota</taxon>
        <taxon>Metazoa</taxon>
        <taxon>Spiralia</taxon>
        <taxon>Lophotrochozoa</taxon>
        <taxon>Platyhelminthes</taxon>
        <taxon>Trematoda</taxon>
        <taxon>Digenea</taxon>
        <taxon>Strigeidida</taxon>
        <taxon>Schistosomatoidea</taxon>
        <taxon>Schistosomatidae</taxon>
        <taxon>Schistosoma</taxon>
    </lineage>
</organism>
<reference evidence="1 2" key="1">
    <citation type="submission" date="2018-11" db="EMBL/GenBank/DDBJ databases">
        <authorList>
            <consortium name="Pathogen Informatics"/>
        </authorList>
    </citation>
    <scope>NUCLEOTIDE SEQUENCE [LARGE SCALE GENOMIC DNA]</scope>
    <source>
        <strain evidence="1 2">Zambia</strain>
    </source>
</reference>
<dbReference type="EMBL" id="UZAI01003106">
    <property type="protein sequence ID" value="VDO77203.1"/>
    <property type="molecule type" value="Genomic_DNA"/>
</dbReference>
<dbReference type="AlphaFoldDB" id="A0A183LUX5"/>
<protein>
    <submittedName>
        <fullName evidence="1">Uncharacterized protein</fullName>
    </submittedName>
</protein>
<accession>A0A183LUX5</accession>
<sequence>MHLLVVKNMFNAKHEYYMTSILNTIRMISYQLLFILIIKLLPIYTLVNVKNMF</sequence>
<keyword evidence="2" id="KW-1185">Reference proteome</keyword>
<gene>
    <name evidence="1" type="ORF">SMRZ_LOCUS7600</name>
</gene>
<evidence type="ECO:0000313" key="2">
    <source>
        <dbReference type="Proteomes" id="UP000277204"/>
    </source>
</evidence>
<name>A0A183LUX5_9TREM</name>
<dbReference type="Proteomes" id="UP000277204">
    <property type="component" value="Unassembled WGS sequence"/>
</dbReference>
<proteinExistence type="predicted"/>